<dbReference type="SMART" id="SM00336">
    <property type="entry name" value="BBOX"/>
    <property type="match status" value="1"/>
</dbReference>
<dbReference type="EMBL" id="QNUK01000123">
    <property type="protein sequence ID" value="KAF5900947.1"/>
    <property type="molecule type" value="Genomic_DNA"/>
</dbReference>
<name>A0A8J4X1U6_CLAMG</name>
<organism evidence="7 8">
    <name type="scientific">Clarias magur</name>
    <name type="common">Asian catfish</name>
    <name type="synonym">Macropteronotus magur</name>
    <dbReference type="NCBI Taxonomy" id="1594786"/>
    <lineage>
        <taxon>Eukaryota</taxon>
        <taxon>Metazoa</taxon>
        <taxon>Chordata</taxon>
        <taxon>Craniata</taxon>
        <taxon>Vertebrata</taxon>
        <taxon>Euteleostomi</taxon>
        <taxon>Actinopterygii</taxon>
        <taxon>Neopterygii</taxon>
        <taxon>Teleostei</taxon>
        <taxon>Ostariophysi</taxon>
        <taxon>Siluriformes</taxon>
        <taxon>Clariidae</taxon>
        <taxon>Clarias</taxon>
    </lineage>
</organism>
<evidence type="ECO:0000256" key="2">
    <source>
        <dbReference type="ARBA" id="ARBA00022771"/>
    </source>
</evidence>
<evidence type="ECO:0000313" key="8">
    <source>
        <dbReference type="Proteomes" id="UP000727407"/>
    </source>
</evidence>
<dbReference type="SUPFAM" id="SSF57845">
    <property type="entry name" value="B-box zinc-binding domain"/>
    <property type="match status" value="1"/>
</dbReference>
<dbReference type="OrthoDB" id="265776at2759"/>
<evidence type="ECO:0000259" key="6">
    <source>
        <dbReference type="PROSITE" id="PS50119"/>
    </source>
</evidence>
<keyword evidence="8" id="KW-1185">Reference proteome</keyword>
<accession>A0A8J4X1U6</accession>
<protein>
    <submittedName>
        <fullName evidence="7">Tripartite motif-containing protein 16-like</fullName>
    </submittedName>
</protein>
<keyword evidence="3" id="KW-0862">Zinc</keyword>
<feature type="region of interest" description="Disordered" evidence="5">
    <location>
        <begin position="1"/>
        <end position="54"/>
    </location>
</feature>
<dbReference type="InterPro" id="IPR000315">
    <property type="entry name" value="Znf_B-box"/>
</dbReference>
<reference evidence="7" key="1">
    <citation type="submission" date="2020-07" db="EMBL/GenBank/DDBJ databases">
        <title>Clarias magur genome sequencing, assembly and annotation.</title>
        <authorList>
            <person name="Kushwaha B."/>
            <person name="Kumar R."/>
            <person name="Das P."/>
            <person name="Joshi C.G."/>
            <person name="Kumar D."/>
            <person name="Nagpure N.S."/>
            <person name="Pandey M."/>
            <person name="Agarwal S."/>
            <person name="Srivastava S."/>
            <person name="Singh M."/>
            <person name="Sahoo L."/>
            <person name="Jayasankar P."/>
            <person name="Meher P.K."/>
            <person name="Koringa P.G."/>
            <person name="Iquebal M.A."/>
            <person name="Das S.P."/>
            <person name="Bit A."/>
            <person name="Patnaik S."/>
            <person name="Patel N."/>
            <person name="Shah T.M."/>
            <person name="Hinsu A."/>
            <person name="Jena J.K."/>
        </authorList>
    </citation>
    <scope>NUCLEOTIDE SEQUENCE</scope>
    <source>
        <strain evidence="7">CIFAMagur01</strain>
        <tissue evidence="7">Testis</tissue>
    </source>
</reference>
<dbReference type="CDD" id="cd19769">
    <property type="entry name" value="Bbox2_TRIM16-like"/>
    <property type="match status" value="1"/>
</dbReference>
<evidence type="ECO:0000313" key="7">
    <source>
        <dbReference type="EMBL" id="KAF5900947.1"/>
    </source>
</evidence>
<dbReference type="InterPro" id="IPR051051">
    <property type="entry name" value="E3_ubiq-ligase_TRIM/RNF"/>
</dbReference>
<gene>
    <name evidence="7" type="ORF">DAT39_009338</name>
</gene>
<dbReference type="PROSITE" id="PS50119">
    <property type="entry name" value="ZF_BBOX"/>
    <property type="match status" value="1"/>
</dbReference>
<dbReference type="AlphaFoldDB" id="A0A8J4X1U6"/>
<comment type="caution">
    <text evidence="7">The sequence shown here is derived from an EMBL/GenBank/DDBJ whole genome shotgun (WGS) entry which is preliminary data.</text>
</comment>
<evidence type="ECO:0000256" key="5">
    <source>
        <dbReference type="SAM" id="MobiDB-lite"/>
    </source>
</evidence>
<proteinExistence type="predicted"/>
<feature type="compositionally biased region" description="Polar residues" evidence="5">
    <location>
        <begin position="26"/>
        <end position="37"/>
    </location>
</feature>
<feature type="compositionally biased region" description="Basic and acidic residues" evidence="5">
    <location>
        <begin position="38"/>
        <end position="54"/>
    </location>
</feature>
<dbReference type="GO" id="GO:0008270">
    <property type="term" value="F:zinc ion binding"/>
    <property type="evidence" value="ECO:0007669"/>
    <property type="project" value="UniProtKB-KW"/>
</dbReference>
<dbReference type="Proteomes" id="UP000727407">
    <property type="component" value="Unassembled WGS sequence"/>
</dbReference>
<feature type="non-terminal residue" evidence="7">
    <location>
        <position position="120"/>
    </location>
</feature>
<feature type="compositionally biased region" description="Basic and acidic residues" evidence="5">
    <location>
        <begin position="1"/>
        <end position="18"/>
    </location>
</feature>
<dbReference type="PANTHER" id="PTHR25465">
    <property type="entry name" value="B-BOX DOMAIN CONTAINING"/>
    <property type="match status" value="1"/>
</dbReference>
<keyword evidence="2 4" id="KW-0863">Zinc-finger</keyword>
<evidence type="ECO:0000256" key="1">
    <source>
        <dbReference type="ARBA" id="ARBA00022723"/>
    </source>
</evidence>
<dbReference type="Gene3D" id="3.30.160.60">
    <property type="entry name" value="Classic Zinc Finger"/>
    <property type="match status" value="1"/>
</dbReference>
<evidence type="ECO:0000256" key="4">
    <source>
        <dbReference type="PROSITE-ProRule" id="PRU00024"/>
    </source>
</evidence>
<feature type="domain" description="B box-type" evidence="6">
    <location>
        <begin position="61"/>
        <end position="101"/>
    </location>
</feature>
<sequence>MDEKTTELNKTADSDVSTRRKRKAEQSSPESMTSFRANQKDLHNTPHVREERKLVRATGNFKDSICPAHNKSMEIFCRKDQQCICNLCLTNRHKNHDVVLIEKEVPEKKVFVFYYDMLDK</sequence>
<evidence type="ECO:0000256" key="3">
    <source>
        <dbReference type="ARBA" id="ARBA00022833"/>
    </source>
</evidence>
<keyword evidence="1" id="KW-0479">Metal-binding</keyword>
<dbReference type="PANTHER" id="PTHR25465:SF5">
    <property type="entry name" value="E3 UBIQUITIN_ISG15 LIGASE TRIM25-RELATED"/>
    <property type="match status" value="1"/>
</dbReference>
<dbReference type="Pfam" id="PF00643">
    <property type="entry name" value="zf-B_box"/>
    <property type="match status" value="1"/>
</dbReference>